<feature type="transmembrane region" description="Helical" evidence="1">
    <location>
        <begin position="80"/>
        <end position="100"/>
    </location>
</feature>
<evidence type="ECO:0000313" key="3">
    <source>
        <dbReference type="Proteomes" id="UP000017840"/>
    </source>
</evidence>
<dbReference type="AlphaFoldDB" id="V4GSG5"/>
<organism evidence="2 3">
    <name type="scientific">Candidatus Halobonum tyrrellensis G22</name>
    <dbReference type="NCBI Taxonomy" id="1324957"/>
    <lineage>
        <taxon>Archaea</taxon>
        <taxon>Methanobacteriati</taxon>
        <taxon>Methanobacteriota</taxon>
        <taxon>Stenosarchaea group</taxon>
        <taxon>Halobacteria</taxon>
        <taxon>Halobacteriales</taxon>
        <taxon>Haloferacaceae</taxon>
        <taxon>Candidatus Halobonum</taxon>
    </lineage>
</organism>
<keyword evidence="1" id="KW-0472">Membrane</keyword>
<evidence type="ECO:0000256" key="1">
    <source>
        <dbReference type="SAM" id="Phobius"/>
    </source>
</evidence>
<keyword evidence="1" id="KW-0812">Transmembrane</keyword>
<proteinExistence type="predicted"/>
<comment type="caution">
    <text evidence="2">The sequence shown here is derived from an EMBL/GenBank/DDBJ whole genome shotgun (WGS) entry which is preliminary data.</text>
</comment>
<keyword evidence="3" id="KW-1185">Reference proteome</keyword>
<sequence length="101" mass="9287">MQRLPSAVSRPRPASLLVAAATLALAVAGPSAVAHPGHAAHDSGAAVGWFAPLAVCAGAAVGVGAVGLRTEGVVSGRAAAVGGAAGALCLAAGVGAFAGLL</sequence>
<name>V4GSG5_9EURY</name>
<protein>
    <submittedName>
        <fullName evidence="2">Uncharacterized protein</fullName>
    </submittedName>
</protein>
<dbReference type="EMBL" id="ASGZ01000035">
    <property type="protein sequence ID" value="ESP88036.1"/>
    <property type="molecule type" value="Genomic_DNA"/>
</dbReference>
<feature type="transmembrane region" description="Helical" evidence="1">
    <location>
        <begin position="49"/>
        <end position="68"/>
    </location>
</feature>
<evidence type="ECO:0000313" key="2">
    <source>
        <dbReference type="EMBL" id="ESP88036.1"/>
    </source>
</evidence>
<dbReference type="Proteomes" id="UP000017840">
    <property type="component" value="Unassembled WGS sequence"/>
</dbReference>
<dbReference type="STRING" id="1324957.K933_10809"/>
<keyword evidence="1" id="KW-1133">Transmembrane helix</keyword>
<accession>V4GSG5</accession>
<gene>
    <name evidence="2" type="ORF">K933_10809</name>
</gene>
<reference evidence="2 3" key="1">
    <citation type="journal article" date="2013" name="Genome Announc.">
        <title>Draft Genome Sequence of 'Candidatus Halobonum tyrrellensis' Strain G22, Isolated from the Hypersaline Waters of Lake Tyrrell, Australia.</title>
        <authorList>
            <person name="Ugalde J.A."/>
            <person name="Narasingarao P."/>
            <person name="Kuo S."/>
            <person name="Podell S."/>
            <person name="Allen E.E."/>
        </authorList>
    </citation>
    <scope>NUCLEOTIDE SEQUENCE [LARGE SCALE GENOMIC DNA]</scope>
    <source>
        <strain evidence="2 3">G22</strain>
    </source>
</reference>